<name>A0ACB9DSL1_CICIN</name>
<reference evidence="2" key="1">
    <citation type="journal article" date="2022" name="Mol. Ecol. Resour.">
        <title>The genomes of chicory, endive, great burdock and yacon provide insights into Asteraceae palaeo-polyploidization history and plant inulin production.</title>
        <authorList>
            <person name="Fan W."/>
            <person name="Wang S."/>
            <person name="Wang H."/>
            <person name="Wang A."/>
            <person name="Jiang F."/>
            <person name="Liu H."/>
            <person name="Zhao H."/>
            <person name="Xu D."/>
            <person name="Zhang Y."/>
        </authorList>
    </citation>
    <scope>NUCLEOTIDE SEQUENCE [LARGE SCALE GENOMIC DNA]</scope>
    <source>
        <strain evidence="2">cv. Punajuju</strain>
    </source>
</reference>
<accession>A0ACB9DSL1</accession>
<comment type="caution">
    <text evidence="1">The sequence shown here is derived from an EMBL/GenBank/DDBJ whole genome shotgun (WGS) entry which is preliminary data.</text>
</comment>
<sequence>MVVAVVHLACPPTTIPTEWEKERMLREREGSSEGVRIDGLSHRISDTAREESLGGKRVGLVRFPVTLSDDLRCSSSGTLPR</sequence>
<evidence type="ECO:0000313" key="2">
    <source>
        <dbReference type="Proteomes" id="UP001055811"/>
    </source>
</evidence>
<dbReference type="Proteomes" id="UP001055811">
    <property type="component" value="Linkage Group LG04"/>
</dbReference>
<proteinExistence type="predicted"/>
<keyword evidence="2" id="KW-1185">Reference proteome</keyword>
<evidence type="ECO:0000313" key="1">
    <source>
        <dbReference type="EMBL" id="KAI3749298.1"/>
    </source>
</evidence>
<reference evidence="1 2" key="2">
    <citation type="journal article" date="2022" name="Mol. Ecol. Resour.">
        <title>The genomes of chicory, endive, great burdock and yacon provide insights into Asteraceae paleo-polyploidization history and plant inulin production.</title>
        <authorList>
            <person name="Fan W."/>
            <person name="Wang S."/>
            <person name="Wang H."/>
            <person name="Wang A."/>
            <person name="Jiang F."/>
            <person name="Liu H."/>
            <person name="Zhao H."/>
            <person name="Xu D."/>
            <person name="Zhang Y."/>
        </authorList>
    </citation>
    <scope>NUCLEOTIDE SEQUENCE [LARGE SCALE GENOMIC DNA]</scope>
    <source>
        <strain evidence="2">cv. Punajuju</strain>
        <tissue evidence="1">Leaves</tissue>
    </source>
</reference>
<dbReference type="EMBL" id="CM042012">
    <property type="protein sequence ID" value="KAI3749298.1"/>
    <property type="molecule type" value="Genomic_DNA"/>
</dbReference>
<protein>
    <submittedName>
        <fullName evidence="1">Uncharacterized protein</fullName>
    </submittedName>
</protein>
<organism evidence="1 2">
    <name type="scientific">Cichorium intybus</name>
    <name type="common">Chicory</name>
    <dbReference type="NCBI Taxonomy" id="13427"/>
    <lineage>
        <taxon>Eukaryota</taxon>
        <taxon>Viridiplantae</taxon>
        <taxon>Streptophyta</taxon>
        <taxon>Embryophyta</taxon>
        <taxon>Tracheophyta</taxon>
        <taxon>Spermatophyta</taxon>
        <taxon>Magnoliopsida</taxon>
        <taxon>eudicotyledons</taxon>
        <taxon>Gunneridae</taxon>
        <taxon>Pentapetalae</taxon>
        <taxon>asterids</taxon>
        <taxon>campanulids</taxon>
        <taxon>Asterales</taxon>
        <taxon>Asteraceae</taxon>
        <taxon>Cichorioideae</taxon>
        <taxon>Cichorieae</taxon>
        <taxon>Cichoriinae</taxon>
        <taxon>Cichorium</taxon>
    </lineage>
</organism>
<gene>
    <name evidence="1" type="ORF">L2E82_19905</name>
</gene>